<dbReference type="OrthoDB" id="1904894at2759"/>
<feature type="region of interest" description="Disordered" evidence="1">
    <location>
        <begin position="242"/>
        <end position="281"/>
    </location>
</feature>
<keyword evidence="4" id="KW-1185">Reference proteome</keyword>
<dbReference type="Proteomes" id="UP000035740">
    <property type="component" value="Chromosome 6"/>
</dbReference>
<accession>A0A0J8C2R3</accession>
<sequence length="933" mass="100450">MEKHEISADLVYLVLILLKKEANFESFNSDDHSFDSLASSFLEEAIAGSSPSVDVLRCKNCRGQLLRGSESIICVYCGNAQLQDFVPEPISFKPTSAFQWFLKSLDLDGNESVGTPLGGTQSGDRGQSSVKEDEILLSDFLDLQLKWLDNSRGFGVKNEELPGKRYSSLIGIDIEEILTQESRDHTSSDSNLQGIASPDNLNEEFETLGQRKLSLFENTQSSEAAPRSGEGENDESFSDWGAEFQSAIPGPGPEKVSNISVSDASSGSTSTISSNNNIWSNLEPGPPFNSKVSDGNLVVEGDGKAFESANASFDWLPDHRDTTREDSVENEKRDGDDSFDEWGEFNISVSNKITQCEPSNTAVPDTDSSGGLVTSDPVNDFTGSIVSSNIQLQTNNLRFPDDAWNNFTTPSTGGNIQSQTISDNSDQHVVTGNPAFAGQNDLGLLDGIYFSHQDTLVENSQNKVSEEGDPIGLWIDDIQFGIKSGQLQGGDSKSHASKELDSFGLWNDFKGSDNQQQATNSEVADTIISTEGGSTFDAWNDFAGHSVGRKEERDIGLKVVGVKENGNRNDLVALCNDNSNDLWSDFKGYTGGSDNKAISNDISSGAWNDFSSLMVTHTNQPQTSNTSTSDDQAVLEDDNIFNSWPEFRSSGVQTKSTSLQSNDTKASSNQVSFQKAPSSLKLVEDNSTFSSWGDFGGTASILEQQLHAAGAGSSENKLSNGGDGFLYGLSNIAKQSSSQPADQLQCHGVTIFDDKSTCENDDLFDSWTDFTSSSTAQTSISSSVKAPIDKEAVQHGNLFDAWKLIDNSPNVQADKDIAVSVGQTPETNLLSTNINLQYVGPNSSLQPDLCAGMSSSQNGLAPVALLSPEVPDLARMEHGDVKADGYVDRLNPSGMNSKETLGLKSADAETLISEMHNLSFMLESGLSIPNSDT</sequence>
<dbReference type="KEGG" id="bvg:104896786"/>
<feature type="domain" description="DUF7815" evidence="2">
    <location>
        <begin position="56"/>
        <end position="79"/>
    </location>
</feature>
<dbReference type="Gramene" id="KMT08045">
    <property type="protein sequence ID" value="KMT08045"/>
    <property type="gene ID" value="BVRB_6g144000"/>
</dbReference>
<dbReference type="eggNOG" id="ENOG502QTSY">
    <property type="taxonomic scope" value="Eukaryota"/>
</dbReference>
<dbReference type="Pfam" id="PF25122">
    <property type="entry name" value="DUF7815"/>
    <property type="match status" value="1"/>
</dbReference>
<dbReference type="PANTHER" id="PTHR36308:SF1">
    <property type="entry name" value="DENTIN SIALOPHOSPHOPROTEIN-RELATED"/>
    <property type="match status" value="1"/>
</dbReference>
<feature type="region of interest" description="Disordered" evidence="1">
    <location>
        <begin position="652"/>
        <end position="671"/>
    </location>
</feature>
<organism evidence="3 4">
    <name type="scientific">Beta vulgaris subsp. vulgaris</name>
    <name type="common">Beet</name>
    <dbReference type="NCBI Taxonomy" id="3555"/>
    <lineage>
        <taxon>Eukaryota</taxon>
        <taxon>Viridiplantae</taxon>
        <taxon>Streptophyta</taxon>
        <taxon>Embryophyta</taxon>
        <taxon>Tracheophyta</taxon>
        <taxon>Spermatophyta</taxon>
        <taxon>Magnoliopsida</taxon>
        <taxon>eudicotyledons</taxon>
        <taxon>Gunneridae</taxon>
        <taxon>Pentapetalae</taxon>
        <taxon>Caryophyllales</taxon>
        <taxon>Chenopodiaceae</taxon>
        <taxon>Betoideae</taxon>
        <taxon>Beta</taxon>
    </lineage>
</organism>
<feature type="region of interest" description="Disordered" evidence="1">
    <location>
        <begin position="317"/>
        <end position="341"/>
    </location>
</feature>
<evidence type="ECO:0000313" key="4">
    <source>
        <dbReference type="Proteomes" id="UP000035740"/>
    </source>
</evidence>
<dbReference type="EMBL" id="KQ090125">
    <property type="protein sequence ID" value="KMT08045.1"/>
    <property type="molecule type" value="Genomic_DNA"/>
</dbReference>
<dbReference type="InterPro" id="IPR056717">
    <property type="entry name" value="DUF7815"/>
</dbReference>
<name>A0A0J8C2R3_BETVV</name>
<protein>
    <recommendedName>
        <fullName evidence="2">DUF7815 domain-containing protein</fullName>
    </recommendedName>
</protein>
<feature type="compositionally biased region" description="Low complexity" evidence="1">
    <location>
        <begin position="259"/>
        <end position="281"/>
    </location>
</feature>
<reference evidence="3 4" key="1">
    <citation type="journal article" date="2014" name="Nature">
        <title>The genome of the recently domesticated crop plant sugar beet (Beta vulgaris).</title>
        <authorList>
            <person name="Dohm J.C."/>
            <person name="Minoche A.E."/>
            <person name="Holtgrawe D."/>
            <person name="Capella-Gutierrez S."/>
            <person name="Zakrzewski F."/>
            <person name="Tafer H."/>
            <person name="Rupp O."/>
            <person name="Sorensen T.R."/>
            <person name="Stracke R."/>
            <person name="Reinhardt R."/>
            <person name="Goesmann A."/>
            <person name="Kraft T."/>
            <person name="Schulz B."/>
            <person name="Stadler P.F."/>
            <person name="Schmidt T."/>
            <person name="Gabaldon T."/>
            <person name="Lehrach H."/>
            <person name="Weisshaar B."/>
            <person name="Himmelbauer H."/>
        </authorList>
    </citation>
    <scope>NUCLEOTIDE SEQUENCE [LARGE SCALE GENOMIC DNA]</scope>
    <source>
        <tissue evidence="3">Taproot</tissue>
    </source>
</reference>
<evidence type="ECO:0000313" key="3">
    <source>
        <dbReference type="EMBL" id="KMT08045.1"/>
    </source>
</evidence>
<feature type="compositionally biased region" description="Basic and acidic residues" evidence="1">
    <location>
        <begin position="317"/>
        <end position="336"/>
    </location>
</feature>
<dbReference type="OMA" id="DWMQDDQ"/>
<evidence type="ECO:0000256" key="1">
    <source>
        <dbReference type="SAM" id="MobiDB-lite"/>
    </source>
</evidence>
<dbReference type="PANTHER" id="PTHR36308">
    <property type="entry name" value="DENTIN SIALOPHOSPHOPROTEIN-RELATED"/>
    <property type="match status" value="1"/>
</dbReference>
<gene>
    <name evidence="3" type="ORF">BVRB_6g144000</name>
</gene>
<dbReference type="AlphaFoldDB" id="A0A0J8C2R3"/>
<proteinExistence type="predicted"/>
<evidence type="ECO:0000259" key="2">
    <source>
        <dbReference type="Pfam" id="PF25122"/>
    </source>
</evidence>